<dbReference type="PANTHER" id="PTHR43640">
    <property type="entry name" value="OS07G0260300 PROTEIN"/>
    <property type="match status" value="1"/>
</dbReference>
<accession>A0A382KQL7</accession>
<dbReference type="PANTHER" id="PTHR43640:SF1">
    <property type="entry name" value="THIOREDOXIN-DEPENDENT PEROXIREDOXIN"/>
    <property type="match status" value="1"/>
</dbReference>
<gene>
    <name evidence="2" type="ORF">METZ01_LOCUS279413</name>
</gene>
<dbReference type="SUPFAM" id="SSF52833">
    <property type="entry name" value="Thioredoxin-like"/>
    <property type="match status" value="1"/>
</dbReference>
<dbReference type="Gene3D" id="3.40.30.10">
    <property type="entry name" value="Glutaredoxin"/>
    <property type="match status" value="1"/>
</dbReference>
<dbReference type="EMBL" id="UINC01082103">
    <property type="protein sequence ID" value="SVC26559.1"/>
    <property type="molecule type" value="Genomic_DNA"/>
</dbReference>
<evidence type="ECO:0000313" key="2">
    <source>
        <dbReference type="EMBL" id="SVC26559.1"/>
    </source>
</evidence>
<organism evidence="2">
    <name type="scientific">marine metagenome</name>
    <dbReference type="NCBI Taxonomy" id="408172"/>
    <lineage>
        <taxon>unclassified sequences</taxon>
        <taxon>metagenomes</taxon>
        <taxon>ecological metagenomes</taxon>
    </lineage>
</organism>
<evidence type="ECO:0000259" key="1">
    <source>
        <dbReference type="PROSITE" id="PS51352"/>
    </source>
</evidence>
<dbReference type="InterPro" id="IPR036249">
    <property type="entry name" value="Thioredoxin-like_sf"/>
</dbReference>
<sequence>VAHSSTMEKLGSPAPGFDLQNFNTGYSDNMVSLETFKNYPALLVVFICNHCPYVIHIRDSFISFSTEYESKGLGVVAISSNDVVSYPDDSPEKMRDDALKYAYPFPYLFDENQEVAKAYRAACTPDFFLYDKERTLVYRGQYDSSRPKNSVPVTGEDIRKATEEVLNGDIITAEQIPSMGCNIKWKKGSEPDYFFHNEKHG</sequence>
<dbReference type="AlphaFoldDB" id="A0A382KQL7"/>
<dbReference type="GO" id="GO:0016209">
    <property type="term" value="F:antioxidant activity"/>
    <property type="evidence" value="ECO:0007669"/>
    <property type="project" value="InterPro"/>
</dbReference>
<reference evidence="2" key="1">
    <citation type="submission" date="2018-05" db="EMBL/GenBank/DDBJ databases">
        <authorList>
            <person name="Lanie J.A."/>
            <person name="Ng W.-L."/>
            <person name="Kazmierczak K.M."/>
            <person name="Andrzejewski T.M."/>
            <person name="Davidsen T.M."/>
            <person name="Wayne K.J."/>
            <person name="Tettelin H."/>
            <person name="Glass J.I."/>
            <person name="Rusch D."/>
            <person name="Podicherti R."/>
            <person name="Tsui H.-C.T."/>
            <person name="Winkler M.E."/>
        </authorList>
    </citation>
    <scope>NUCLEOTIDE SEQUENCE</scope>
</reference>
<protein>
    <recommendedName>
        <fullName evidence="1">Thioredoxin domain-containing protein</fullName>
    </recommendedName>
</protein>
<dbReference type="InterPro" id="IPR047262">
    <property type="entry name" value="PRX-like1"/>
</dbReference>
<dbReference type="Pfam" id="PF00578">
    <property type="entry name" value="AhpC-TSA"/>
    <property type="match status" value="1"/>
</dbReference>
<dbReference type="CDD" id="cd02969">
    <property type="entry name" value="PRX_like1"/>
    <property type="match status" value="1"/>
</dbReference>
<feature type="non-terminal residue" evidence="2">
    <location>
        <position position="1"/>
    </location>
</feature>
<proteinExistence type="predicted"/>
<dbReference type="PROSITE" id="PS51352">
    <property type="entry name" value="THIOREDOXIN_2"/>
    <property type="match status" value="1"/>
</dbReference>
<feature type="domain" description="Thioredoxin" evidence="1">
    <location>
        <begin position="8"/>
        <end position="167"/>
    </location>
</feature>
<name>A0A382KQL7_9ZZZZ</name>
<dbReference type="InterPro" id="IPR000866">
    <property type="entry name" value="AhpC/TSA"/>
</dbReference>
<dbReference type="GO" id="GO:0016491">
    <property type="term" value="F:oxidoreductase activity"/>
    <property type="evidence" value="ECO:0007669"/>
    <property type="project" value="InterPro"/>
</dbReference>
<dbReference type="InterPro" id="IPR013766">
    <property type="entry name" value="Thioredoxin_domain"/>
</dbReference>